<name>A0ABW0NFB1_9BURK</name>
<feature type="signal peptide" evidence="1">
    <location>
        <begin position="1"/>
        <end position="35"/>
    </location>
</feature>
<comment type="caution">
    <text evidence="2">The sequence shown here is derived from an EMBL/GenBank/DDBJ whole genome shotgun (WGS) entry which is preliminary data.</text>
</comment>
<gene>
    <name evidence="2" type="ORF">ACFPOE_17380</name>
</gene>
<keyword evidence="1" id="KW-0732">Signal</keyword>
<sequence length="78" mass="8666">MTRNSCTTPDRIEMYKVLLSLAALAVSLAASTAQAGTVYFDSGSAKVHESRVAGHKQQRWVPAHRSRGRLVRGHYVRR</sequence>
<organism evidence="2 3">
    <name type="scientific">Caenimonas terrae</name>
    <dbReference type="NCBI Taxonomy" id="696074"/>
    <lineage>
        <taxon>Bacteria</taxon>
        <taxon>Pseudomonadati</taxon>
        <taxon>Pseudomonadota</taxon>
        <taxon>Betaproteobacteria</taxon>
        <taxon>Burkholderiales</taxon>
        <taxon>Comamonadaceae</taxon>
        <taxon>Caenimonas</taxon>
    </lineage>
</organism>
<evidence type="ECO:0000313" key="2">
    <source>
        <dbReference type="EMBL" id="MFC5499321.1"/>
    </source>
</evidence>
<keyword evidence="3" id="KW-1185">Reference proteome</keyword>
<accession>A0ABW0NFB1</accession>
<evidence type="ECO:0000313" key="3">
    <source>
        <dbReference type="Proteomes" id="UP001596037"/>
    </source>
</evidence>
<dbReference type="Proteomes" id="UP001596037">
    <property type="component" value="Unassembled WGS sequence"/>
</dbReference>
<evidence type="ECO:0000256" key="1">
    <source>
        <dbReference type="SAM" id="SignalP"/>
    </source>
</evidence>
<dbReference type="EMBL" id="JBHSMF010000009">
    <property type="protein sequence ID" value="MFC5499321.1"/>
    <property type="molecule type" value="Genomic_DNA"/>
</dbReference>
<feature type="chain" id="PRO_5047461256" evidence="1">
    <location>
        <begin position="36"/>
        <end position="78"/>
    </location>
</feature>
<proteinExistence type="predicted"/>
<dbReference type="RefSeq" id="WP_376851548.1">
    <property type="nucleotide sequence ID" value="NZ_JBHSMF010000009.1"/>
</dbReference>
<protein>
    <submittedName>
        <fullName evidence="2">Uncharacterized protein</fullName>
    </submittedName>
</protein>
<reference evidence="3" key="1">
    <citation type="journal article" date="2019" name="Int. J. Syst. Evol. Microbiol.">
        <title>The Global Catalogue of Microorganisms (GCM) 10K type strain sequencing project: providing services to taxonomists for standard genome sequencing and annotation.</title>
        <authorList>
            <consortium name="The Broad Institute Genomics Platform"/>
            <consortium name="The Broad Institute Genome Sequencing Center for Infectious Disease"/>
            <person name="Wu L."/>
            <person name="Ma J."/>
        </authorList>
    </citation>
    <scope>NUCLEOTIDE SEQUENCE [LARGE SCALE GENOMIC DNA]</scope>
    <source>
        <strain evidence="3">CCUG 57401</strain>
    </source>
</reference>